<feature type="transmembrane region" description="Helical" evidence="10">
    <location>
        <begin position="267"/>
        <end position="287"/>
    </location>
</feature>
<dbReference type="GO" id="GO:0005886">
    <property type="term" value="C:plasma membrane"/>
    <property type="evidence" value="ECO:0007669"/>
    <property type="project" value="UniProtKB-SubCell"/>
</dbReference>
<dbReference type="Pfam" id="PF02949">
    <property type="entry name" value="7tm_6"/>
    <property type="match status" value="1"/>
</dbReference>
<evidence type="ECO:0000256" key="3">
    <source>
        <dbReference type="ARBA" id="ARBA00022606"/>
    </source>
</evidence>
<keyword evidence="2" id="KW-1003">Cell membrane</keyword>
<feature type="transmembrane region" description="Helical" evidence="10">
    <location>
        <begin position="124"/>
        <end position="143"/>
    </location>
</feature>
<feature type="transmembrane region" description="Helical" evidence="10">
    <location>
        <begin position="73"/>
        <end position="90"/>
    </location>
</feature>
<evidence type="ECO:0000256" key="5">
    <source>
        <dbReference type="ARBA" id="ARBA00022725"/>
    </source>
</evidence>
<keyword evidence="7 10" id="KW-0472">Membrane</keyword>
<feature type="transmembrane region" description="Helical" evidence="10">
    <location>
        <begin position="293"/>
        <end position="313"/>
    </location>
</feature>
<dbReference type="GO" id="GO:0005549">
    <property type="term" value="F:odorant binding"/>
    <property type="evidence" value="ECO:0007669"/>
    <property type="project" value="InterPro"/>
</dbReference>
<evidence type="ECO:0000256" key="8">
    <source>
        <dbReference type="ARBA" id="ARBA00023170"/>
    </source>
</evidence>
<evidence type="ECO:0000256" key="1">
    <source>
        <dbReference type="ARBA" id="ARBA00004651"/>
    </source>
</evidence>
<sequence>MSPNHIFLNFTVSVLRISNLWPNKDHHVYTKWRQFKDTSLILSLMPCALPILADFVLQLHGNVHNLTSLTENIIALTCIIGMIYMTICFIQKRRLIKKLVAQLDHFTAFSDSSSLVETDRKANLYAKVFLFYGIAGNIVYMTMPYLNKDKCRYQREQNMVDLDIPCGLVTRCWFPFKFDYTPVFEIVFVHQFYTCTMVSVVILDLTMLLCGFLMHITNQLKQLRRFIVELKFPEEKLLEQLHFCVKYHTAIITYSENTNEAFSRMMMLHLTLTSLVISALCFEILIVDNFFDSLRFSLHLLGWLILLLLICYYGQTLIDESVAVAEDIYSVPWYLAPVRVQRHIYMILMRTQKPLTINAANMGIMAFATFLRVISSAYSYFTLLLNMKA</sequence>
<name>A0A8J6HW99_TENMO</name>
<protein>
    <recommendedName>
        <fullName evidence="10">Odorant receptor</fullName>
    </recommendedName>
</protein>
<evidence type="ECO:0000256" key="2">
    <source>
        <dbReference type="ARBA" id="ARBA00022475"/>
    </source>
</evidence>
<accession>A0A8J6HW99</accession>
<evidence type="ECO:0000256" key="4">
    <source>
        <dbReference type="ARBA" id="ARBA00022692"/>
    </source>
</evidence>
<dbReference type="PANTHER" id="PTHR21137">
    <property type="entry name" value="ODORANT RECEPTOR"/>
    <property type="match status" value="1"/>
</dbReference>
<evidence type="ECO:0000256" key="10">
    <source>
        <dbReference type="RuleBase" id="RU351113"/>
    </source>
</evidence>
<keyword evidence="4 10" id="KW-0812">Transmembrane</keyword>
<feature type="transmembrane region" description="Helical" evidence="10">
    <location>
        <begin position="359"/>
        <end position="381"/>
    </location>
</feature>
<keyword evidence="5 10" id="KW-0552">Olfaction</keyword>
<dbReference type="Proteomes" id="UP000719412">
    <property type="component" value="Unassembled WGS sequence"/>
</dbReference>
<comment type="similarity">
    <text evidence="10">Belongs to the insect chemoreceptor superfamily. Heteromeric odorant receptor channel (TC 1.A.69) family.</text>
</comment>
<gene>
    <name evidence="11" type="ORF">GEV33_001800</name>
</gene>
<keyword evidence="12" id="KW-1185">Reference proteome</keyword>
<dbReference type="InterPro" id="IPR004117">
    <property type="entry name" value="7tm6_olfct_rcpt"/>
</dbReference>
<evidence type="ECO:0000256" key="7">
    <source>
        <dbReference type="ARBA" id="ARBA00023136"/>
    </source>
</evidence>
<comment type="caution">
    <text evidence="11">The sequence shown here is derived from an EMBL/GenBank/DDBJ whole genome shotgun (WGS) entry which is preliminary data.</text>
</comment>
<keyword evidence="6 10" id="KW-1133">Transmembrane helix</keyword>
<dbReference type="PANTHER" id="PTHR21137:SF35">
    <property type="entry name" value="ODORANT RECEPTOR 19A-RELATED"/>
    <property type="match status" value="1"/>
</dbReference>
<keyword evidence="8 10" id="KW-0675">Receptor</keyword>
<comment type="subcellular location">
    <subcellularLocation>
        <location evidence="1 10">Cell membrane</location>
        <topology evidence="1 10">Multi-pass membrane protein</topology>
    </subcellularLocation>
</comment>
<dbReference type="GO" id="GO:0007165">
    <property type="term" value="P:signal transduction"/>
    <property type="evidence" value="ECO:0007669"/>
    <property type="project" value="UniProtKB-KW"/>
</dbReference>
<proteinExistence type="inferred from homology"/>
<evidence type="ECO:0000256" key="9">
    <source>
        <dbReference type="ARBA" id="ARBA00023224"/>
    </source>
</evidence>
<dbReference type="GO" id="GO:0004984">
    <property type="term" value="F:olfactory receptor activity"/>
    <property type="evidence" value="ECO:0007669"/>
    <property type="project" value="InterPro"/>
</dbReference>
<feature type="transmembrane region" description="Helical" evidence="10">
    <location>
        <begin position="40"/>
        <end position="61"/>
    </location>
</feature>
<evidence type="ECO:0000313" key="12">
    <source>
        <dbReference type="Proteomes" id="UP000719412"/>
    </source>
</evidence>
<dbReference type="EMBL" id="JABDTM020009806">
    <property type="protein sequence ID" value="KAH0820991.1"/>
    <property type="molecule type" value="Genomic_DNA"/>
</dbReference>
<evidence type="ECO:0000313" key="11">
    <source>
        <dbReference type="EMBL" id="KAH0820991.1"/>
    </source>
</evidence>
<feature type="transmembrane region" description="Helical" evidence="10">
    <location>
        <begin position="191"/>
        <end position="216"/>
    </location>
</feature>
<dbReference type="AlphaFoldDB" id="A0A8J6HW99"/>
<evidence type="ECO:0000256" key="6">
    <source>
        <dbReference type="ARBA" id="ARBA00022989"/>
    </source>
</evidence>
<reference evidence="11" key="1">
    <citation type="journal article" date="2020" name="J Insects Food Feed">
        <title>The yellow mealworm (Tenebrio molitor) genome: a resource for the emerging insects as food and feed industry.</title>
        <authorList>
            <person name="Eriksson T."/>
            <person name="Andere A."/>
            <person name="Kelstrup H."/>
            <person name="Emery V."/>
            <person name="Picard C."/>
        </authorList>
    </citation>
    <scope>NUCLEOTIDE SEQUENCE</scope>
    <source>
        <strain evidence="11">Stoneville</strain>
        <tissue evidence="11">Whole head</tissue>
    </source>
</reference>
<organism evidence="11 12">
    <name type="scientific">Tenebrio molitor</name>
    <name type="common">Yellow mealworm beetle</name>
    <dbReference type="NCBI Taxonomy" id="7067"/>
    <lineage>
        <taxon>Eukaryota</taxon>
        <taxon>Metazoa</taxon>
        <taxon>Ecdysozoa</taxon>
        <taxon>Arthropoda</taxon>
        <taxon>Hexapoda</taxon>
        <taxon>Insecta</taxon>
        <taxon>Pterygota</taxon>
        <taxon>Neoptera</taxon>
        <taxon>Endopterygota</taxon>
        <taxon>Coleoptera</taxon>
        <taxon>Polyphaga</taxon>
        <taxon>Cucujiformia</taxon>
        <taxon>Tenebrionidae</taxon>
        <taxon>Tenebrio</taxon>
    </lineage>
</organism>
<keyword evidence="9 10" id="KW-0807">Transducer</keyword>
<keyword evidence="3 10" id="KW-0716">Sensory transduction</keyword>
<reference evidence="11" key="2">
    <citation type="submission" date="2021-08" db="EMBL/GenBank/DDBJ databases">
        <authorList>
            <person name="Eriksson T."/>
        </authorList>
    </citation>
    <scope>NUCLEOTIDE SEQUENCE</scope>
    <source>
        <strain evidence="11">Stoneville</strain>
        <tissue evidence="11">Whole head</tissue>
    </source>
</reference>